<sequence length="170" mass="18671">MGPEPGSGGFRAFRAQQLPLGPASRSPEPEPAPRQLQTSDTSPSGFRQDENFRQSWRPAALSRFLTLPGSTNVAAPSYAGNLLESHEKAAPDRLQKLHHQRVNHRGSTSTSLIVDHESNMSGSTSLAPNNASCANSVKNISFFHSSHDPSANMFYYESRHHYHTLQSMSK</sequence>
<evidence type="ECO:0000313" key="3">
    <source>
        <dbReference type="Proteomes" id="UP000594638"/>
    </source>
</evidence>
<organism evidence="2 3">
    <name type="scientific">Olea europaea subsp. europaea</name>
    <dbReference type="NCBI Taxonomy" id="158383"/>
    <lineage>
        <taxon>Eukaryota</taxon>
        <taxon>Viridiplantae</taxon>
        <taxon>Streptophyta</taxon>
        <taxon>Embryophyta</taxon>
        <taxon>Tracheophyta</taxon>
        <taxon>Spermatophyta</taxon>
        <taxon>Magnoliopsida</taxon>
        <taxon>eudicotyledons</taxon>
        <taxon>Gunneridae</taxon>
        <taxon>Pentapetalae</taxon>
        <taxon>asterids</taxon>
        <taxon>lamiids</taxon>
        <taxon>Lamiales</taxon>
        <taxon>Oleaceae</taxon>
        <taxon>Oleeae</taxon>
        <taxon>Olea</taxon>
    </lineage>
</organism>
<keyword evidence="3" id="KW-1185">Reference proteome</keyword>
<name>A0A8S0REH5_OLEEU</name>
<feature type="compositionally biased region" description="Polar residues" evidence="1">
    <location>
        <begin position="35"/>
        <end position="45"/>
    </location>
</feature>
<protein>
    <submittedName>
        <fullName evidence="2">Uncharacterized protein</fullName>
    </submittedName>
</protein>
<dbReference type="AlphaFoldDB" id="A0A8S0REH5"/>
<gene>
    <name evidence="2" type="ORF">OLEA9_A020406</name>
</gene>
<dbReference type="Gramene" id="OE9A020406T1">
    <property type="protein sequence ID" value="OE9A020406C1"/>
    <property type="gene ID" value="OE9A020406"/>
</dbReference>
<comment type="caution">
    <text evidence="2">The sequence shown here is derived from an EMBL/GenBank/DDBJ whole genome shotgun (WGS) entry which is preliminary data.</text>
</comment>
<accession>A0A8S0REH5</accession>
<feature type="region of interest" description="Disordered" evidence="1">
    <location>
        <begin position="1"/>
        <end position="49"/>
    </location>
</feature>
<reference evidence="2 3" key="1">
    <citation type="submission" date="2019-12" db="EMBL/GenBank/DDBJ databases">
        <authorList>
            <person name="Alioto T."/>
            <person name="Alioto T."/>
            <person name="Gomez Garrido J."/>
        </authorList>
    </citation>
    <scope>NUCLEOTIDE SEQUENCE [LARGE SCALE GENOMIC DNA]</scope>
</reference>
<feature type="region of interest" description="Disordered" evidence="1">
    <location>
        <begin position="84"/>
        <end position="109"/>
    </location>
</feature>
<evidence type="ECO:0000313" key="2">
    <source>
        <dbReference type="EMBL" id="CAA2976724.1"/>
    </source>
</evidence>
<evidence type="ECO:0000256" key="1">
    <source>
        <dbReference type="SAM" id="MobiDB-lite"/>
    </source>
</evidence>
<feature type="compositionally biased region" description="Basic and acidic residues" evidence="1">
    <location>
        <begin position="84"/>
        <end position="95"/>
    </location>
</feature>
<proteinExistence type="predicted"/>
<dbReference type="Proteomes" id="UP000594638">
    <property type="component" value="Unassembled WGS sequence"/>
</dbReference>
<dbReference type="EMBL" id="CACTIH010002528">
    <property type="protein sequence ID" value="CAA2976724.1"/>
    <property type="molecule type" value="Genomic_DNA"/>
</dbReference>